<comment type="pathway">
    <text evidence="6">Quinol/quinone metabolism; menaquinone biosynthesis; menaquinol from 1,4-dihydroxy-2-naphthoate: step 2/2.</text>
</comment>
<dbReference type="PANTHER" id="PTHR43591:SF24">
    <property type="entry name" value="2-METHOXY-6-POLYPRENYL-1,4-BENZOQUINOL METHYLASE, MITOCHONDRIAL"/>
    <property type="match status" value="1"/>
</dbReference>
<keyword evidence="5 6" id="KW-0949">S-adenosyl-L-methionine</keyword>
<dbReference type="GO" id="GO:0009234">
    <property type="term" value="P:menaquinone biosynthetic process"/>
    <property type="evidence" value="ECO:0007669"/>
    <property type="project" value="UniProtKB-UniRule"/>
</dbReference>
<dbReference type="PANTHER" id="PTHR43591">
    <property type="entry name" value="METHYLTRANSFERASE"/>
    <property type="match status" value="1"/>
</dbReference>
<comment type="caution">
    <text evidence="6">Lacks conserved residue(s) required for the propagation of feature annotation.</text>
</comment>
<dbReference type="NCBIfam" id="TIGR01934">
    <property type="entry name" value="MenG_MenH_UbiE"/>
    <property type="match status" value="1"/>
</dbReference>
<evidence type="ECO:0000256" key="2">
    <source>
        <dbReference type="ARBA" id="ARBA00022603"/>
    </source>
</evidence>
<dbReference type="InterPro" id="IPR029063">
    <property type="entry name" value="SAM-dependent_MTases_sf"/>
</dbReference>
<evidence type="ECO:0000256" key="4">
    <source>
        <dbReference type="ARBA" id="ARBA00022688"/>
    </source>
</evidence>
<dbReference type="EC" id="2.1.1.163" evidence="6"/>
<dbReference type="GO" id="GO:0008425">
    <property type="term" value="F:2-methoxy-6-polyprenyl-1,4-benzoquinol methyltransferase activity"/>
    <property type="evidence" value="ECO:0007669"/>
    <property type="project" value="UniProtKB-UniRule"/>
</dbReference>
<dbReference type="RefSeq" id="WP_350332392.1">
    <property type="nucleotide sequence ID" value="NZ_CP054719.1"/>
</dbReference>
<dbReference type="GO" id="GO:0032259">
    <property type="term" value="P:methylation"/>
    <property type="evidence" value="ECO:0007669"/>
    <property type="project" value="UniProtKB-KW"/>
</dbReference>
<feature type="binding site" evidence="6">
    <location>
        <position position="61"/>
    </location>
    <ligand>
        <name>S-adenosyl-L-methionine</name>
        <dbReference type="ChEBI" id="CHEBI:59789"/>
    </ligand>
</feature>
<keyword evidence="3 6" id="KW-0808">Transferase</keyword>
<dbReference type="GO" id="GO:0009060">
    <property type="term" value="P:aerobic respiration"/>
    <property type="evidence" value="ECO:0007669"/>
    <property type="project" value="UniProtKB-UniRule"/>
</dbReference>
<evidence type="ECO:0000256" key="5">
    <source>
        <dbReference type="ARBA" id="ARBA00022691"/>
    </source>
</evidence>
<accession>A0A7L9RSW0</accession>
<keyword evidence="7" id="KW-0830">Ubiquinone</keyword>
<reference evidence="7 8" key="1">
    <citation type="submission" date="2020-06" db="EMBL/GenBank/DDBJ databases">
        <title>The endosymbiont of the kinetoplastid Bodo saltans is a Paracaedibacter-like alpha-proteobacterium possessing a putative toxin-antitoxin system.</title>
        <authorList>
            <person name="Midha S."/>
            <person name="Rigden D.J."/>
            <person name="Siozios S."/>
            <person name="Hurst G.D.D."/>
            <person name="Jackson A.P."/>
        </authorList>
    </citation>
    <scope>NUCLEOTIDE SEQUENCE [LARGE SCALE GENOMIC DNA]</scope>
    <source>
        <strain evidence="7">Lake Konstanz</strain>
    </source>
</reference>
<dbReference type="HAMAP" id="MF_01813">
    <property type="entry name" value="MenG_UbiE_methyltr"/>
    <property type="match status" value="1"/>
</dbReference>
<keyword evidence="8" id="KW-1185">Reference proteome</keyword>
<keyword evidence="4 6" id="KW-0831">Ubiquinone biosynthesis</keyword>
<name>A0A7L9RSW0_9PROT</name>
<comment type="similarity">
    <text evidence="6">Belongs to the class I-like SAM-binding methyltransferase superfamily. MenG/UbiE family.</text>
</comment>
<dbReference type="EC" id="2.1.1.201" evidence="6"/>
<feature type="binding site" evidence="6">
    <location>
        <position position="85"/>
    </location>
    <ligand>
        <name>S-adenosyl-L-methionine</name>
        <dbReference type="ChEBI" id="CHEBI:59789"/>
    </ligand>
</feature>
<comment type="pathway">
    <text evidence="6">Cofactor biosynthesis; ubiquinone biosynthesis.</text>
</comment>
<comment type="catalytic activity">
    <reaction evidence="6">
        <text>a 2-methoxy-6-(all-trans-polyprenyl)benzene-1,4-diol + S-adenosyl-L-methionine = a 5-methoxy-2-methyl-3-(all-trans-polyprenyl)benzene-1,4-diol + S-adenosyl-L-homocysteine + H(+)</text>
        <dbReference type="Rhea" id="RHEA:28286"/>
        <dbReference type="Rhea" id="RHEA-COMP:10858"/>
        <dbReference type="Rhea" id="RHEA-COMP:10859"/>
        <dbReference type="ChEBI" id="CHEBI:15378"/>
        <dbReference type="ChEBI" id="CHEBI:57856"/>
        <dbReference type="ChEBI" id="CHEBI:59789"/>
        <dbReference type="ChEBI" id="CHEBI:84166"/>
        <dbReference type="ChEBI" id="CHEBI:84167"/>
        <dbReference type="EC" id="2.1.1.201"/>
    </reaction>
</comment>
<comment type="catalytic activity">
    <reaction evidence="6">
        <text>a 2-demethylmenaquinol + S-adenosyl-L-methionine = a menaquinol + S-adenosyl-L-homocysteine + H(+)</text>
        <dbReference type="Rhea" id="RHEA:42640"/>
        <dbReference type="Rhea" id="RHEA-COMP:9539"/>
        <dbReference type="Rhea" id="RHEA-COMP:9563"/>
        <dbReference type="ChEBI" id="CHEBI:15378"/>
        <dbReference type="ChEBI" id="CHEBI:18151"/>
        <dbReference type="ChEBI" id="CHEBI:55437"/>
        <dbReference type="ChEBI" id="CHEBI:57856"/>
        <dbReference type="ChEBI" id="CHEBI:59789"/>
        <dbReference type="EC" id="2.1.1.163"/>
    </reaction>
</comment>
<keyword evidence="1 6" id="KW-0474">Menaquinone biosynthesis</keyword>
<dbReference type="PROSITE" id="PS01184">
    <property type="entry name" value="UBIE_2"/>
    <property type="match status" value="1"/>
</dbReference>
<dbReference type="PROSITE" id="PS51608">
    <property type="entry name" value="SAM_MT_UBIE"/>
    <property type="match status" value="1"/>
</dbReference>
<dbReference type="InterPro" id="IPR004033">
    <property type="entry name" value="UbiE/COQ5_MeTrFase"/>
</dbReference>
<evidence type="ECO:0000313" key="7">
    <source>
        <dbReference type="EMBL" id="QOL19642.1"/>
    </source>
</evidence>
<dbReference type="InterPro" id="IPR023576">
    <property type="entry name" value="UbiE/COQ5_MeTrFase_CS"/>
</dbReference>
<dbReference type="AlphaFoldDB" id="A0A7L9RSW0"/>
<evidence type="ECO:0000256" key="1">
    <source>
        <dbReference type="ARBA" id="ARBA00022428"/>
    </source>
</evidence>
<sequence>MIDQFSEHTNRVKSIFNRVASKYDLMNDLMSFGLHRVWKRQFVQRLSVKPDAHYVDVAAGTGDITRLIHKKIMGHGLTPCITAVDPNEAMMGQGKAKLIDKGIIAGVNWVQASAEELPFDDNSVDALTISFGLRNVTDREKALREFHRVLKPGGQFLCLEFSEVQHKHINAAYTFYSQNVIPKLGNYIVEKQEDPPYEYLVDSIQRFPNQPTLKDMIESAGFKTVNFTNLTDGIVAIHEGWK</sequence>
<dbReference type="CDD" id="cd02440">
    <property type="entry name" value="AdoMet_MTases"/>
    <property type="match status" value="1"/>
</dbReference>
<dbReference type="GO" id="GO:0043770">
    <property type="term" value="F:demethylmenaquinone methyltransferase activity"/>
    <property type="evidence" value="ECO:0007669"/>
    <property type="project" value="UniProtKB-UniRule"/>
</dbReference>
<protein>
    <recommendedName>
        <fullName evidence="6">Ubiquinone/menaquinone biosynthesis C-methyltransferase UbiE</fullName>
        <ecNumber evidence="6">2.1.1.163</ecNumber>
        <ecNumber evidence="6">2.1.1.201</ecNumber>
    </recommendedName>
    <alternativeName>
        <fullName evidence="6">2-methoxy-6-polyprenyl-1,4-benzoquinol methylase</fullName>
    </alternativeName>
    <alternativeName>
        <fullName evidence="6">Demethylmenaquinone methyltransferase</fullName>
    </alternativeName>
</protein>
<evidence type="ECO:0000256" key="3">
    <source>
        <dbReference type="ARBA" id="ARBA00022679"/>
    </source>
</evidence>
<dbReference type="PROSITE" id="PS01183">
    <property type="entry name" value="UBIE_1"/>
    <property type="match status" value="1"/>
</dbReference>
<dbReference type="UniPathway" id="UPA00079">
    <property type="reaction ID" value="UER00169"/>
</dbReference>
<evidence type="ECO:0000313" key="8">
    <source>
        <dbReference type="Proteomes" id="UP000594001"/>
    </source>
</evidence>
<feature type="binding site" evidence="6">
    <location>
        <position position="130"/>
    </location>
    <ligand>
        <name>S-adenosyl-L-methionine</name>
        <dbReference type="ChEBI" id="CHEBI:59789"/>
    </ligand>
</feature>
<proteinExistence type="inferred from homology"/>
<comment type="function">
    <text evidence="6">Methyltransferase required for the conversion of demethylmenaquinol (DMKH2) to menaquinol (MKH2) and the conversion of 2-polyprenyl-6-methoxy-1,4-benzoquinol (DDMQH2) to 2-polyprenyl-3-methyl-6-methoxy-1,4-benzoquinol (DMQH2).</text>
</comment>
<dbReference type="EMBL" id="CP054719">
    <property type="protein sequence ID" value="QOL19642.1"/>
    <property type="molecule type" value="Genomic_DNA"/>
</dbReference>
<dbReference type="UniPathway" id="UPA00232"/>
<gene>
    <name evidence="6 7" type="primary">ubiE</name>
    <name evidence="7" type="ORF">CPBP_00406</name>
</gene>
<dbReference type="SUPFAM" id="SSF53335">
    <property type="entry name" value="S-adenosyl-L-methionine-dependent methyltransferases"/>
    <property type="match status" value="1"/>
</dbReference>
<dbReference type="Gene3D" id="3.40.50.150">
    <property type="entry name" value="Vaccinia Virus protein VP39"/>
    <property type="match status" value="1"/>
</dbReference>
<keyword evidence="2 6" id="KW-0489">Methyltransferase</keyword>
<dbReference type="KEGG" id="pbal:CPBP_00406"/>
<evidence type="ECO:0000256" key="6">
    <source>
        <dbReference type="HAMAP-Rule" id="MF_01813"/>
    </source>
</evidence>
<dbReference type="NCBIfam" id="NF001244">
    <property type="entry name" value="PRK00216.1-5"/>
    <property type="match status" value="1"/>
</dbReference>
<dbReference type="Proteomes" id="UP000594001">
    <property type="component" value="Chromosome"/>
</dbReference>
<dbReference type="Pfam" id="PF01209">
    <property type="entry name" value="Ubie_methyltran"/>
    <property type="match status" value="1"/>
</dbReference>
<organism evidence="7 8">
    <name type="scientific">Candidatus Bodocaedibacter vickermanii</name>
    <dbReference type="NCBI Taxonomy" id="2741701"/>
    <lineage>
        <taxon>Bacteria</taxon>
        <taxon>Pseudomonadati</taxon>
        <taxon>Pseudomonadota</taxon>
        <taxon>Alphaproteobacteria</taxon>
        <taxon>Holosporales</taxon>
        <taxon>Candidatus Paracaedibacteraceae</taxon>
        <taxon>Candidatus Bodocaedibacter</taxon>
    </lineage>
</organism>